<name>A0ABS9KBK4_9BACT</name>
<comment type="caution">
    <text evidence="1">The sequence shown here is derived from an EMBL/GenBank/DDBJ whole genome shotgun (WGS) entry which is preliminary data.</text>
</comment>
<reference evidence="1" key="2">
    <citation type="submission" date="2024-05" db="EMBL/GenBank/DDBJ databases">
        <title>Rhodohalobacter halophilus gen. nov., sp. nov., a moderately halophilic member of the family Balneolaceae.</title>
        <authorList>
            <person name="Xia J."/>
        </authorList>
    </citation>
    <scope>NUCLEOTIDE SEQUENCE</scope>
    <source>
        <strain evidence="1">WB101</strain>
    </source>
</reference>
<organism evidence="1 2">
    <name type="scientific">Rhodohalobacter sulfatireducens</name>
    <dbReference type="NCBI Taxonomy" id="2911366"/>
    <lineage>
        <taxon>Bacteria</taxon>
        <taxon>Pseudomonadati</taxon>
        <taxon>Balneolota</taxon>
        <taxon>Balneolia</taxon>
        <taxon>Balneolales</taxon>
        <taxon>Balneolaceae</taxon>
        <taxon>Rhodohalobacter</taxon>
    </lineage>
</organism>
<reference evidence="1" key="1">
    <citation type="submission" date="2022-01" db="EMBL/GenBank/DDBJ databases">
        <authorList>
            <person name="Wang Y."/>
        </authorList>
    </citation>
    <scope>NUCLEOTIDE SEQUENCE</scope>
    <source>
        <strain evidence="1">WB101</strain>
    </source>
</reference>
<protein>
    <submittedName>
        <fullName evidence="1">Uncharacterized protein</fullName>
    </submittedName>
</protein>
<accession>A0ABS9KBK4</accession>
<dbReference type="Proteomes" id="UP001165366">
    <property type="component" value="Unassembled WGS sequence"/>
</dbReference>
<dbReference type="InterPro" id="IPR046733">
    <property type="entry name" value="DUF6625"/>
</dbReference>
<evidence type="ECO:0000313" key="1">
    <source>
        <dbReference type="EMBL" id="MCG2588213.1"/>
    </source>
</evidence>
<gene>
    <name evidence="1" type="ORF">L6773_06520</name>
</gene>
<dbReference type="Pfam" id="PF20330">
    <property type="entry name" value="DUF6625"/>
    <property type="match status" value="1"/>
</dbReference>
<proteinExistence type="predicted"/>
<keyword evidence="2" id="KW-1185">Reference proteome</keyword>
<evidence type="ECO:0000313" key="2">
    <source>
        <dbReference type="Proteomes" id="UP001165366"/>
    </source>
</evidence>
<sequence length="219" mass="26222">MNEINRKATQKLGFATNIGEAYKLCDFKPAYGYLFPELVEGYDFWGHGDIDVIFGDIRQFITDEVLENHELVNVRHDFISGYFLLLENNEKMNTLFMRSKDYRKVLSSSIHYCFDETNFQWGEFTDLNTYPKRKHEVESMMHLVKRLEKNNELKTYFDFHVIEGLPGRLKWEKGKLFYKNAYEIMLYHMIYFKKVFKPKNVPDPLPDVFSISPTRIYHH</sequence>
<dbReference type="EMBL" id="JAKLWS010000006">
    <property type="protein sequence ID" value="MCG2588213.1"/>
    <property type="molecule type" value="Genomic_DNA"/>
</dbReference>